<evidence type="ECO:0000313" key="3">
    <source>
        <dbReference type="Proteomes" id="UP001341840"/>
    </source>
</evidence>
<organism evidence="2 3">
    <name type="scientific">Stylosanthes scabra</name>
    <dbReference type="NCBI Taxonomy" id="79078"/>
    <lineage>
        <taxon>Eukaryota</taxon>
        <taxon>Viridiplantae</taxon>
        <taxon>Streptophyta</taxon>
        <taxon>Embryophyta</taxon>
        <taxon>Tracheophyta</taxon>
        <taxon>Spermatophyta</taxon>
        <taxon>Magnoliopsida</taxon>
        <taxon>eudicotyledons</taxon>
        <taxon>Gunneridae</taxon>
        <taxon>Pentapetalae</taxon>
        <taxon>rosids</taxon>
        <taxon>fabids</taxon>
        <taxon>Fabales</taxon>
        <taxon>Fabaceae</taxon>
        <taxon>Papilionoideae</taxon>
        <taxon>50 kb inversion clade</taxon>
        <taxon>dalbergioids sensu lato</taxon>
        <taxon>Dalbergieae</taxon>
        <taxon>Pterocarpus clade</taxon>
        <taxon>Stylosanthes</taxon>
    </lineage>
</organism>
<evidence type="ECO:0000313" key="2">
    <source>
        <dbReference type="EMBL" id="MED6182710.1"/>
    </source>
</evidence>
<dbReference type="EMBL" id="JASCZI010181376">
    <property type="protein sequence ID" value="MED6182710.1"/>
    <property type="molecule type" value="Genomic_DNA"/>
</dbReference>
<keyword evidence="3" id="KW-1185">Reference proteome</keyword>
<protein>
    <submittedName>
        <fullName evidence="2">Uncharacterized protein</fullName>
    </submittedName>
</protein>
<comment type="caution">
    <text evidence="2">The sequence shown here is derived from an EMBL/GenBank/DDBJ whole genome shotgun (WGS) entry which is preliminary data.</text>
</comment>
<feature type="compositionally biased region" description="Low complexity" evidence="1">
    <location>
        <begin position="142"/>
        <end position="160"/>
    </location>
</feature>
<gene>
    <name evidence="2" type="ORF">PIB30_031251</name>
</gene>
<accession>A0ABU6WC04</accession>
<feature type="compositionally biased region" description="Low complexity" evidence="1">
    <location>
        <begin position="103"/>
        <end position="117"/>
    </location>
</feature>
<reference evidence="2 3" key="1">
    <citation type="journal article" date="2023" name="Plants (Basel)">
        <title>Bridging the Gap: Combining Genomics and Transcriptomics Approaches to Understand Stylosanthes scabra, an Orphan Legume from the Brazilian Caatinga.</title>
        <authorList>
            <person name="Ferreira-Neto J.R.C."/>
            <person name="da Silva M.D."/>
            <person name="Binneck E."/>
            <person name="de Melo N.F."/>
            <person name="da Silva R.H."/>
            <person name="de Melo A.L.T.M."/>
            <person name="Pandolfi V."/>
            <person name="Bustamante F.O."/>
            <person name="Brasileiro-Vidal A.C."/>
            <person name="Benko-Iseppon A.M."/>
        </authorList>
    </citation>
    <scope>NUCLEOTIDE SEQUENCE [LARGE SCALE GENOMIC DNA]</scope>
    <source>
        <tissue evidence="2">Leaves</tissue>
    </source>
</reference>
<dbReference type="Proteomes" id="UP001341840">
    <property type="component" value="Unassembled WGS sequence"/>
</dbReference>
<proteinExistence type="predicted"/>
<sequence length="362" mass="38126">MGCVLVPLILAEIFVSFVRERGGSLGATVELLPYDLKVPGLTVDAASDLTIGTGEAACIPRLGFSLYGKEGGDLEQQSSCSRAISRCRAVSLPGTAIIAEQQSAPSFPRSRSSPELSHVLRDTTSLRHRAVPLPESAIIAEQQSAPSSPRSRSQPSLVSSPELSHVLRALYGKEGGSLGATVELLPCDLKKGSLGATVELLLCDLKVPGLTVEAASDLIIGTGEAACIPRLGRGSPGATVELLPCNLKEPGLTVEAASDLIIGRGCVHSALGVGTALILAVIQLCSGGDPNCKAQHFLHNEPVVGSKLQKTLMLRTWQILDHPNIGATEPILSNGMRICYKFTDFLDDQVQFSGVSFQIYHS</sequence>
<name>A0ABU6WC04_9FABA</name>
<feature type="region of interest" description="Disordered" evidence="1">
    <location>
        <begin position="140"/>
        <end position="160"/>
    </location>
</feature>
<evidence type="ECO:0000256" key="1">
    <source>
        <dbReference type="SAM" id="MobiDB-lite"/>
    </source>
</evidence>
<feature type="region of interest" description="Disordered" evidence="1">
    <location>
        <begin position="102"/>
        <end position="123"/>
    </location>
</feature>